<dbReference type="FunCoup" id="A3LQM0">
    <property type="interactions" value="96"/>
</dbReference>
<evidence type="ECO:0000313" key="2">
    <source>
        <dbReference type="Proteomes" id="UP000002258"/>
    </source>
</evidence>
<organism evidence="1 2">
    <name type="scientific">Scheffersomyces stipitis (strain ATCC 58785 / CBS 6054 / NBRC 10063 / NRRL Y-11545)</name>
    <name type="common">Yeast</name>
    <name type="synonym">Pichia stipitis</name>
    <dbReference type="NCBI Taxonomy" id="322104"/>
    <lineage>
        <taxon>Eukaryota</taxon>
        <taxon>Fungi</taxon>
        <taxon>Dikarya</taxon>
        <taxon>Ascomycota</taxon>
        <taxon>Saccharomycotina</taxon>
        <taxon>Pichiomycetes</taxon>
        <taxon>Debaryomycetaceae</taxon>
        <taxon>Scheffersomyces</taxon>
    </lineage>
</organism>
<dbReference type="OMA" id="ENWCNIL"/>
<evidence type="ECO:0000313" key="1">
    <source>
        <dbReference type="EMBL" id="ABN64710.2"/>
    </source>
</evidence>
<dbReference type="Proteomes" id="UP000002258">
    <property type="component" value="Chromosome 2"/>
</dbReference>
<dbReference type="PANTHER" id="PTHR15615:SF36">
    <property type="entry name" value="PHO85 CYCLIN-5"/>
    <property type="match status" value="1"/>
</dbReference>
<dbReference type="EMBL" id="CP000496">
    <property type="protein sequence ID" value="ABN64710.2"/>
    <property type="molecule type" value="Genomic_DNA"/>
</dbReference>
<dbReference type="OrthoDB" id="286814at2759"/>
<dbReference type="InParanoid" id="A3LQM0"/>
<protein>
    <recommendedName>
        <fullName evidence="3">Cyclin N-terminal domain-containing protein</fullName>
    </recommendedName>
</protein>
<feature type="non-terminal residue" evidence="1">
    <location>
        <position position="1"/>
    </location>
</feature>
<feature type="non-terminal residue" evidence="1">
    <location>
        <position position="258"/>
    </location>
</feature>
<keyword evidence="2" id="KW-1185">Reference proteome</keyword>
<dbReference type="RefSeq" id="XP_001382739.2">
    <property type="nucleotide sequence ID" value="XM_001382702.1"/>
</dbReference>
<dbReference type="GO" id="GO:0000307">
    <property type="term" value="C:cyclin-dependent protein kinase holoenzyme complex"/>
    <property type="evidence" value="ECO:0007669"/>
    <property type="project" value="TreeGrafter"/>
</dbReference>
<dbReference type="PANTHER" id="PTHR15615">
    <property type="match status" value="1"/>
</dbReference>
<dbReference type="GO" id="GO:0016538">
    <property type="term" value="F:cyclin-dependent protein serine/threonine kinase regulator activity"/>
    <property type="evidence" value="ECO:0007669"/>
    <property type="project" value="TreeGrafter"/>
</dbReference>
<name>A3LQM0_PICST</name>
<proteinExistence type="predicted"/>
<dbReference type="eggNOG" id="KOG1674">
    <property type="taxonomic scope" value="Eukaryota"/>
</dbReference>
<dbReference type="AlphaFoldDB" id="A3LQM0"/>
<gene>
    <name evidence="1" type="ORF">PICST_12827</name>
</gene>
<dbReference type="CDD" id="cd20557">
    <property type="entry name" value="CYCLIN_ScPCL1-like"/>
    <property type="match status" value="1"/>
</dbReference>
<dbReference type="GO" id="GO:0019901">
    <property type="term" value="F:protein kinase binding"/>
    <property type="evidence" value="ECO:0007669"/>
    <property type="project" value="InterPro"/>
</dbReference>
<dbReference type="GO" id="GO:0005634">
    <property type="term" value="C:nucleus"/>
    <property type="evidence" value="ECO:0007669"/>
    <property type="project" value="TreeGrafter"/>
</dbReference>
<accession>A3LQM0</accession>
<dbReference type="KEGG" id="pic:PICST_12827"/>
<sequence>SSSSPINRKENLSPNHFKYYTNHLNKTQFNLILINCSINLMKTLYKDSVDEKDLRFFIIEVLRRSKTSIQSLQLACYYMFKLVKDEKDVASDVHLKDYKKLFLGLVILSSKFNQDCNYSFKTWLKICGIKEDDQKSNLKTLREVEIKCLGLLNYELYLNGLAYENWCNILIIYGYDFISYQIVNSRNHDENEIHWESNDASISNKLKKWKGFFGQLSINNLSVVKINFNNYYANQMDRKIFIDAKKAPVSLFSSGSRK</sequence>
<dbReference type="Gene3D" id="1.10.472.10">
    <property type="entry name" value="Cyclin-like"/>
    <property type="match status" value="1"/>
</dbReference>
<dbReference type="STRING" id="322104.A3LQM0"/>
<dbReference type="HOGENOM" id="CLU_063721_0_0_1"/>
<evidence type="ECO:0008006" key="3">
    <source>
        <dbReference type="Google" id="ProtNLM"/>
    </source>
</evidence>
<reference evidence="1 2" key="1">
    <citation type="journal article" date="2007" name="Nat. Biotechnol.">
        <title>Genome sequence of the lignocellulose-bioconverting and xylose-fermenting yeast Pichia stipitis.</title>
        <authorList>
            <person name="Jeffries T.W."/>
            <person name="Grigoriev I.V."/>
            <person name="Grimwood J."/>
            <person name="Laplaza J.M."/>
            <person name="Aerts A."/>
            <person name="Salamov A."/>
            <person name="Schmutz J."/>
            <person name="Lindquist E."/>
            <person name="Dehal P."/>
            <person name="Shapiro H."/>
            <person name="Jin Y.S."/>
            <person name="Passoth V."/>
            <person name="Richardson P.M."/>
        </authorList>
    </citation>
    <scope>NUCLEOTIDE SEQUENCE [LARGE SCALE GENOMIC DNA]</scope>
    <source>
        <strain evidence="2">ATCC 58785 / CBS 6054 / NBRC 10063 / NRRL Y-11545</strain>
    </source>
</reference>
<dbReference type="GeneID" id="4837533"/>
<dbReference type="InterPro" id="IPR013922">
    <property type="entry name" value="Cyclin_PHO80-like"/>
</dbReference>